<name>A0A1I6G7H8_9GAMM</name>
<organism evidence="2 3">
    <name type="scientific">Pseudidiomarina maritima</name>
    <dbReference type="NCBI Taxonomy" id="519453"/>
    <lineage>
        <taxon>Bacteria</taxon>
        <taxon>Pseudomonadati</taxon>
        <taxon>Pseudomonadota</taxon>
        <taxon>Gammaproteobacteria</taxon>
        <taxon>Alteromonadales</taxon>
        <taxon>Idiomarinaceae</taxon>
        <taxon>Pseudidiomarina</taxon>
    </lineage>
</organism>
<accession>A0A1I6G7H8</accession>
<reference evidence="3" key="1">
    <citation type="submission" date="2016-10" db="EMBL/GenBank/DDBJ databases">
        <authorList>
            <person name="Varghese N."/>
            <person name="Submissions S."/>
        </authorList>
    </citation>
    <scope>NUCLEOTIDE SEQUENCE [LARGE SCALE GENOMIC DNA]</scope>
    <source>
        <strain evidence="3">CGMCC 1.7285</strain>
    </source>
</reference>
<dbReference type="RefSeq" id="WP_092854523.1">
    <property type="nucleotide sequence ID" value="NZ_FOYU01000001.1"/>
</dbReference>
<gene>
    <name evidence="2" type="ORF">SAMN04488070_0260</name>
</gene>
<evidence type="ECO:0000313" key="2">
    <source>
        <dbReference type="EMBL" id="SFR38139.1"/>
    </source>
</evidence>
<feature type="domain" description="Excalibur calcium-binding" evidence="1">
    <location>
        <begin position="57"/>
        <end position="89"/>
    </location>
</feature>
<evidence type="ECO:0000313" key="3">
    <source>
        <dbReference type="Proteomes" id="UP000199424"/>
    </source>
</evidence>
<evidence type="ECO:0000259" key="1">
    <source>
        <dbReference type="Pfam" id="PF05901"/>
    </source>
</evidence>
<sequence length="94" mass="10846">MKKIILICALILAIWNYFEEQKPTPENRSGLLSYFVQSVKGTVVQKKPEFHCDGRVYCAQMKSRAEAEFFLEFCPGTYLDDNNNGIPCENDSRF</sequence>
<dbReference type="Proteomes" id="UP000199424">
    <property type="component" value="Unassembled WGS sequence"/>
</dbReference>
<dbReference type="AlphaFoldDB" id="A0A1I6G7H8"/>
<dbReference type="InterPro" id="IPR008613">
    <property type="entry name" value="Excalibur_Ca-bd_domain"/>
</dbReference>
<proteinExistence type="predicted"/>
<protein>
    <submittedName>
        <fullName evidence="2">Excalibur calcium-binding domain-containing protein</fullName>
    </submittedName>
</protein>
<keyword evidence="3" id="KW-1185">Reference proteome</keyword>
<dbReference type="EMBL" id="FOYU01000001">
    <property type="protein sequence ID" value="SFR38139.1"/>
    <property type="molecule type" value="Genomic_DNA"/>
</dbReference>
<dbReference type="Pfam" id="PF05901">
    <property type="entry name" value="Excalibur"/>
    <property type="match status" value="1"/>
</dbReference>